<dbReference type="EMBL" id="VFOW01000001">
    <property type="protein sequence ID" value="TQL79218.1"/>
    <property type="molecule type" value="Genomic_DNA"/>
</dbReference>
<evidence type="ECO:0000313" key="3">
    <source>
        <dbReference type="EMBL" id="TQL79218.1"/>
    </source>
</evidence>
<name>A0A543B302_9ACTN</name>
<feature type="region of interest" description="Disordered" evidence="1">
    <location>
        <begin position="194"/>
        <end position="260"/>
    </location>
</feature>
<feature type="compositionally biased region" description="Basic and acidic residues" evidence="1">
    <location>
        <begin position="205"/>
        <end position="220"/>
    </location>
</feature>
<proteinExistence type="predicted"/>
<organism evidence="3 4">
    <name type="scientific">Stackebrandtia endophytica</name>
    <dbReference type="NCBI Taxonomy" id="1496996"/>
    <lineage>
        <taxon>Bacteria</taxon>
        <taxon>Bacillati</taxon>
        <taxon>Actinomycetota</taxon>
        <taxon>Actinomycetes</taxon>
        <taxon>Glycomycetales</taxon>
        <taxon>Glycomycetaceae</taxon>
        <taxon>Stackebrandtia</taxon>
    </lineage>
</organism>
<dbReference type="AlphaFoldDB" id="A0A543B302"/>
<feature type="transmembrane region" description="Helical" evidence="2">
    <location>
        <begin position="166"/>
        <end position="186"/>
    </location>
</feature>
<keyword evidence="2" id="KW-0812">Transmembrane</keyword>
<sequence>MPETRKPASAQRVATRVLAWLQNSPLAKQTVRYLTAMVTTLVAIASRGASWARRHAIKAYHAAAPRVAAGFNRLRHSTPAVRTIEYGGKAATIVRDRATATRDSAFVQQVARRADQSFTTVKNSRVGQLTGNGIATVRRHLPDWATPGADGKAAWRTAVADSSPAFLWRAVAGVAVIAIAAVMLMGSPLGGQSDATTAAGVPAERTVDDTANRSQTRDGGEPEEPGTAETAPVEPETEDPAPKSEEPPADPKPVGGLSKDQMANAVDIVRIGEDMGISERGQAVALVTAMQESQLLVLANTGLPESLDVPNQGTGYDHDSVGLFQQRPSSGWGTVEQCMDVEYSTTVFYKSLQRIKGWEGMDLTVAAQSVQISAFPDHYAKWEGLAWDVIDAVNK</sequence>
<dbReference type="InParanoid" id="A0A543B302"/>
<comment type="caution">
    <text evidence="3">The sequence shown here is derived from an EMBL/GenBank/DDBJ whole genome shotgun (WGS) entry which is preliminary data.</text>
</comment>
<evidence type="ECO:0000256" key="2">
    <source>
        <dbReference type="SAM" id="Phobius"/>
    </source>
</evidence>
<dbReference type="Proteomes" id="UP000317043">
    <property type="component" value="Unassembled WGS sequence"/>
</dbReference>
<keyword evidence="4" id="KW-1185">Reference proteome</keyword>
<reference evidence="3 4" key="1">
    <citation type="submission" date="2019-06" db="EMBL/GenBank/DDBJ databases">
        <title>Sequencing the genomes of 1000 actinobacteria strains.</title>
        <authorList>
            <person name="Klenk H.-P."/>
        </authorList>
    </citation>
    <scope>NUCLEOTIDE SEQUENCE [LARGE SCALE GENOMIC DNA]</scope>
    <source>
        <strain evidence="3 4">DSM 45928</strain>
    </source>
</reference>
<dbReference type="RefSeq" id="WP_170183447.1">
    <property type="nucleotide sequence ID" value="NZ_JBHTGS010000002.1"/>
</dbReference>
<accession>A0A543B302</accession>
<protein>
    <submittedName>
        <fullName evidence="3">Uncharacterized protein</fullName>
    </submittedName>
</protein>
<keyword evidence="2" id="KW-0472">Membrane</keyword>
<gene>
    <name evidence="3" type="ORF">FB566_4819</name>
</gene>
<evidence type="ECO:0000256" key="1">
    <source>
        <dbReference type="SAM" id="MobiDB-lite"/>
    </source>
</evidence>
<evidence type="ECO:0000313" key="4">
    <source>
        <dbReference type="Proteomes" id="UP000317043"/>
    </source>
</evidence>
<keyword evidence="2" id="KW-1133">Transmembrane helix</keyword>